<evidence type="ECO:0000256" key="6">
    <source>
        <dbReference type="ARBA" id="ARBA00022786"/>
    </source>
</evidence>
<evidence type="ECO:0000256" key="4">
    <source>
        <dbReference type="ARBA" id="ARBA00022679"/>
    </source>
</evidence>
<accession>A0A2U1NGG2</accession>
<evidence type="ECO:0000256" key="3">
    <source>
        <dbReference type="ARBA" id="ARBA00012483"/>
    </source>
</evidence>
<dbReference type="Pfam" id="PF25598">
    <property type="entry name" value="ARM_PUB"/>
    <property type="match status" value="1"/>
</dbReference>
<feature type="domain" description="U-box" evidence="8">
    <location>
        <begin position="280"/>
        <end position="354"/>
    </location>
</feature>
<dbReference type="UniPathway" id="UPA00143"/>
<evidence type="ECO:0000256" key="5">
    <source>
        <dbReference type="ARBA" id="ARBA00022737"/>
    </source>
</evidence>
<dbReference type="InterPro" id="IPR003613">
    <property type="entry name" value="Ubox_domain"/>
</dbReference>
<dbReference type="InterPro" id="IPR013083">
    <property type="entry name" value="Znf_RING/FYVE/PHD"/>
</dbReference>
<evidence type="ECO:0000313" key="9">
    <source>
        <dbReference type="EMBL" id="PWA72568.1"/>
    </source>
</evidence>
<dbReference type="SUPFAM" id="SSF48371">
    <property type="entry name" value="ARM repeat"/>
    <property type="match status" value="1"/>
</dbReference>
<dbReference type="InterPro" id="IPR000225">
    <property type="entry name" value="Armadillo"/>
</dbReference>
<evidence type="ECO:0000256" key="2">
    <source>
        <dbReference type="ARBA" id="ARBA00004906"/>
    </source>
</evidence>
<dbReference type="FunFam" id="3.30.40.10:FF:000442">
    <property type="entry name" value="RING-type E3 ubiquitin transferase"/>
    <property type="match status" value="1"/>
</dbReference>
<gene>
    <name evidence="9" type="ORF">CTI12_AA267700</name>
</gene>
<comment type="caution">
    <text evidence="9">The sequence shown here is derived from an EMBL/GenBank/DDBJ whole genome shotgun (WGS) entry which is preliminary data.</text>
</comment>
<dbReference type="FunFam" id="1.25.10.10:FF:000485">
    <property type="entry name" value="RING-type E3 ubiquitin transferase"/>
    <property type="match status" value="1"/>
</dbReference>
<keyword evidence="6" id="KW-0833">Ubl conjugation pathway</keyword>
<dbReference type="Pfam" id="PF04564">
    <property type="entry name" value="U-box"/>
    <property type="match status" value="1"/>
</dbReference>
<comment type="catalytic activity">
    <reaction evidence="1">
        <text>S-ubiquitinyl-[E2 ubiquitin-conjugating enzyme]-L-cysteine + [acceptor protein]-L-lysine = [E2 ubiquitin-conjugating enzyme]-L-cysteine + N(6)-ubiquitinyl-[acceptor protein]-L-lysine.</text>
        <dbReference type="EC" id="2.3.2.27"/>
    </reaction>
</comment>
<evidence type="ECO:0000256" key="1">
    <source>
        <dbReference type="ARBA" id="ARBA00000900"/>
    </source>
</evidence>
<dbReference type="GO" id="GO:0016567">
    <property type="term" value="P:protein ubiquitination"/>
    <property type="evidence" value="ECO:0007669"/>
    <property type="project" value="UniProtKB-UniPathway"/>
</dbReference>
<dbReference type="InterPro" id="IPR011989">
    <property type="entry name" value="ARM-like"/>
</dbReference>
<dbReference type="PROSITE" id="PS51698">
    <property type="entry name" value="U_BOX"/>
    <property type="match status" value="1"/>
</dbReference>
<comment type="pathway">
    <text evidence="2">Protein modification; protein ubiquitination.</text>
</comment>
<dbReference type="Gene3D" id="3.30.40.10">
    <property type="entry name" value="Zinc/RING finger domain, C3HC4 (zinc finger)"/>
    <property type="match status" value="1"/>
</dbReference>
<keyword evidence="10" id="KW-1185">Reference proteome</keyword>
<dbReference type="GO" id="GO:0061630">
    <property type="term" value="F:ubiquitin protein ligase activity"/>
    <property type="evidence" value="ECO:0007669"/>
    <property type="project" value="UniProtKB-EC"/>
</dbReference>
<dbReference type="PANTHER" id="PTHR23315:SF307">
    <property type="entry name" value="U-BOX DOMAIN-CONTAINING PROTEIN 19"/>
    <property type="match status" value="1"/>
</dbReference>
<dbReference type="PROSITE" id="PS50176">
    <property type="entry name" value="ARM_REPEAT"/>
    <property type="match status" value="2"/>
</dbReference>
<organism evidence="9 10">
    <name type="scientific">Artemisia annua</name>
    <name type="common">Sweet wormwood</name>
    <dbReference type="NCBI Taxonomy" id="35608"/>
    <lineage>
        <taxon>Eukaryota</taxon>
        <taxon>Viridiplantae</taxon>
        <taxon>Streptophyta</taxon>
        <taxon>Embryophyta</taxon>
        <taxon>Tracheophyta</taxon>
        <taxon>Spermatophyta</taxon>
        <taxon>Magnoliopsida</taxon>
        <taxon>eudicotyledons</taxon>
        <taxon>Gunneridae</taxon>
        <taxon>Pentapetalae</taxon>
        <taxon>asterids</taxon>
        <taxon>campanulids</taxon>
        <taxon>Asterales</taxon>
        <taxon>Asteraceae</taxon>
        <taxon>Asteroideae</taxon>
        <taxon>Anthemideae</taxon>
        <taxon>Artemisiinae</taxon>
        <taxon>Artemisia</taxon>
    </lineage>
</organism>
<dbReference type="InterPro" id="IPR045210">
    <property type="entry name" value="RING-Ubox_PUB"/>
</dbReference>
<keyword evidence="5" id="KW-0677">Repeat</keyword>
<protein>
    <recommendedName>
        <fullName evidence="3">RING-type E3 ubiquitin transferase</fullName>
        <ecNumber evidence="3">2.3.2.27</ecNumber>
    </recommendedName>
</protein>
<dbReference type="GO" id="GO:0010029">
    <property type="term" value="P:regulation of seed germination"/>
    <property type="evidence" value="ECO:0007669"/>
    <property type="project" value="UniProtKB-ARBA"/>
</dbReference>
<dbReference type="SMART" id="SM00504">
    <property type="entry name" value="Ubox"/>
    <property type="match status" value="1"/>
</dbReference>
<dbReference type="EC" id="2.3.2.27" evidence="3"/>
<dbReference type="SMART" id="SM00185">
    <property type="entry name" value="ARM"/>
    <property type="match status" value="3"/>
</dbReference>
<dbReference type="PANTHER" id="PTHR23315">
    <property type="entry name" value="U BOX DOMAIN-CONTAINING"/>
    <property type="match status" value="1"/>
</dbReference>
<dbReference type="AlphaFoldDB" id="A0A2U1NGG2"/>
<evidence type="ECO:0000256" key="7">
    <source>
        <dbReference type="PROSITE-ProRule" id="PRU00259"/>
    </source>
</evidence>
<dbReference type="Gene3D" id="1.25.10.10">
    <property type="entry name" value="Leucine-rich Repeat Variant"/>
    <property type="match status" value="1"/>
</dbReference>
<dbReference type="Proteomes" id="UP000245207">
    <property type="component" value="Unassembled WGS sequence"/>
</dbReference>
<dbReference type="InterPro" id="IPR058678">
    <property type="entry name" value="ARM_PUB"/>
</dbReference>
<dbReference type="CDD" id="cd16664">
    <property type="entry name" value="RING-Ubox_PUB"/>
    <property type="match status" value="1"/>
</dbReference>
<proteinExistence type="predicted"/>
<feature type="repeat" description="ARM" evidence="7">
    <location>
        <begin position="426"/>
        <end position="468"/>
    </location>
</feature>
<dbReference type="OrthoDB" id="10064100at2759"/>
<keyword evidence="4" id="KW-0808">Transferase</keyword>
<reference evidence="9 10" key="1">
    <citation type="journal article" date="2018" name="Mol. Plant">
        <title>The genome of Artemisia annua provides insight into the evolution of Asteraceae family and artemisinin biosynthesis.</title>
        <authorList>
            <person name="Shen Q."/>
            <person name="Zhang L."/>
            <person name="Liao Z."/>
            <person name="Wang S."/>
            <person name="Yan T."/>
            <person name="Shi P."/>
            <person name="Liu M."/>
            <person name="Fu X."/>
            <person name="Pan Q."/>
            <person name="Wang Y."/>
            <person name="Lv Z."/>
            <person name="Lu X."/>
            <person name="Zhang F."/>
            <person name="Jiang W."/>
            <person name="Ma Y."/>
            <person name="Chen M."/>
            <person name="Hao X."/>
            <person name="Li L."/>
            <person name="Tang Y."/>
            <person name="Lv G."/>
            <person name="Zhou Y."/>
            <person name="Sun X."/>
            <person name="Brodelius P.E."/>
            <person name="Rose J.K.C."/>
            <person name="Tang K."/>
        </authorList>
    </citation>
    <scope>NUCLEOTIDE SEQUENCE [LARGE SCALE GENOMIC DNA]</scope>
    <source>
        <strain evidence="10">cv. Huhao1</strain>
        <tissue evidence="9">Leaf</tissue>
    </source>
</reference>
<evidence type="ECO:0000313" key="10">
    <source>
        <dbReference type="Proteomes" id="UP000245207"/>
    </source>
</evidence>
<dbReference type="InterPro" id="IPR016024">
    <property type="entry name" value="ARM-type_fold"/>
</dbReference>
<dbReference type="SUPFAM" id="SSF57850">
    <property type="entry name" value="RING/U-box"/>
    <property type="match status" value="1"/>
</dbReference>
<feature type="repeat" description="ARM" evidence="7">
    <location>
        <begin position="551"/>
        <end position="595"/>
    </location>
</feature>
<dbReference type="EMBL" id="PKPP01002878">
    <property type="protein sequence ID" value="PWA72568.1"/>
    <property type="molecule type" value="Genomic_DNA"/>
</dbReference>
<name>A0A2U1NGG2_ARTAN</name>
<dbReference type="STRING" id="35608.A0A2U1NGG2"/>
<evidence type="ECO:0000259" key="8">
    <source>
        <dbReference type="PROSITE" id="PS51698"/>
    </source>
</evidence>
<sequence>MHVHEREHFRRILTYPAIRPCESVSPGTLLTSLTTLSQTISSYKTKPFYTNSRNAKTSIRLVENILIFLEEIQQESHDKTCLSYVTALSFSELHYVFQKLNFLLQDCMRSDARVWMLAQAEKVSNMFRAIFRSISVALDVLPLDDINVSLELKELMGLVKIHALNSKLQFRPEDKRVLDHLRSVLDQLEHHIVPGQKNLIRVLDYLSISSWNECNKEIKFLEMEIGSERSGSKKKDLGVLSSLMELMVYTRCKVFTVVDGENIAVSSDVKGCNDHLMKSLNVDDLRCPISLEIMSDPVTLTTGHTYDRVSIEKWFKSGNSTCPKTGEKVNSGNLVSNLCIRNVIRKYCAVNGIAVVGPTHSGRNQESTDTATGGSVAAEAAIKLAVDFLVDRLVFGTNEAKHKATYEIRLLSKTSVFNRACLVEAGVVPCLLDLIYLKNPKIQENAIACLLNLSKYSKTKKVLVENGGLELILEVAQNGLKMEARQHAAGTLFYLASVDEYRDIIGKIPRSIPVLMELVLEGTDRCKKNALVAIFGLLMYPENHWKALAAGIVPLLIDLLRSSHQCEDLVIDSLAILATLAEKGDGTASILSCGALHMILDVMGTTTSKASKEYCVAFLLAMCKNGGADVVRVLVSNSSIMGPLYSLLTEGGSRASKKASSLIRILHEFNEKHASSVTRRPVHFQERFVDVW</sequence>